<evidence type="ECO:0000313" key="3">
    <source>
        <dbReference type="EMBL" id="RDS77074.1"/>
    </source>
</evidence>
<proteinExistence type="predicted"/>
<dbReference type="RefSeq" id="WP_115491295.1">
    <property type="nucleotide sequence ID" value="NZ_JACHWW010000001.1"/>
</dbReference>
<evidence type="ECO:0000313" key="4">
    <source>
        <dbReference type="Proteomes" id="UP000254101"/>
    </source>
</evidence>
<evidence type="ECO:0000259" key="2">
    <source>
        <dbReference type="Pfam" id="PF13144"/>
    </source>
</evidence>
<reference evidence="3 4" key="1">
    <citation type="submission" date="2018-07" db="EMBL/GenBank/DDBJ databases">
        <title>Erythrobacter nanhaiensis sp. nov., a novel member of the genus Erythrobacter isolated from the South China Sea.</title>
        <authorList>
            <person name="Chen X."/>
            <person name="Liu J."/>
        </authorList>
    </citation>
    <scope>NUCLEOTIDE SEQUENCE [LARGE SCALE GENOMIC DNA]</scope>
    <source>
        <strain evidence="3 4">S-5</strain>
    </source>
</reference>
<keyword evidence="4" id="KW-1185">Reference proteome</keyword>
<dbReference type="Pfam" id="PF13144">
    <property type="entry name" value="ChapFlgA"/>
    <property type="match status" value="1"/>
</dbReference>
<dbReference type="GO" id="GO:0044780">
    <property type="term" value="P:bacterial-type flagellum assembly"/>
    <property type="evidence" value="ECO:0007669"/>
    <property type="project" value="InterPro"/>
</dbReference>
<accession>A0A395LNI6</accession>
<name>A0A395LNI6_9SPHN</name>
<feature type="chain" id="PRO_5017370348" evidence="1">
    <location>
        <begin position="26"/>
        <end position="172"/>
    </location>
</feature>
<feature type="signal peptide" evidence="1">
    <location>
        <begin position="1"/>
        <end position="25"/>
    </location>
</feature>
<keyword evidence="3" id="KW-0282">Flagellum</keyword>
<dbReference type="EMBL" id="QRBB01000001">
    <property type="protein sequence ID" value="RDS77074.1"/>
    <property type="molecule type" value="Genomic_DNA"/>
</dbReference>
<protein>
    <submittedName>
        <fullName evidence="3">Flagellar protein</fullName>
    </submittedName>
</protein>
<sequence>MTKLSLLAGLLAVTATLGAPASANAPMDAAEIDRAVMHFTGAGIGQPGGARLPVDRRMRLNPCGAPLQLEWYGSSRESVQVQCPDAGWRIYVAVAQAQPQPGQAETYEIVVSRGETVSIVVEGGGFSLSRQAVAMEEGAVGSWIQVRPAQDRKADPVRAQVVRPGQVAVRVR</sequence>
<keyword evidence="3" id="KW-0966">Cell projection</keyword>
<dbReference type="InterPro" id="IPR017585">
    <property type="entry name" value="SAF_FlgA"/>
</dbReference>
<comment type="caution">
    <text evidence="3">The sequence shown here is derived from an EMBL/GenBank/DDBJ whole genome shotgun (WGS) entry which is preliminary data.</text>
</comment>
<dbReference type="OrthoDB" id="7408548at2"/>
<dbReference type="PANTHER" id="PTHR36307">
    <property type="entry name" value="FLAGELLA BASAL BODY P-RING FORMATION PROTEIN FLGA"/>
    <property type="match status" value="1"/>
</dbReference>
<organism evidence="3 4">
    <name type="scientific">Alteriqipengyuania lutimaris</name>
    <dbReference type="NCBI Taxonomy" id="1538146"/>
    <lineage>
        <taxon>Bacteria</taxon>
        <taxon>Pseudomonadati</taxon>
        <taxon>Pseudomonadota</taxon>
        <taxon>Alphaproteobacteria</taxon>
        <taxon>Sphingomonadales</taxon>
        <taxon>Erythrobacteraceae</taxon>
        <taxon>Alteriqipengyuania</taxon>
    </lineage>
</organism>
<keyword evidence="1" id="KW-0732">Signal</keyword>
<feature type="domain" description="Flagella basal body P-ring formation protein FlgA SAF" evidence="2">
    <location>
        <begin position="107"/>
        <end position="169"/>
    </location>
</feature>
<dbReference type="Proteomes" id="UP000254101">
    <property type="component" value="Unassembled WGS sequence"/>
</dbReference>
<evidence type="ECO:0000256" key="1">
    <source>
        <dbReference type="SAM" id="SignalP"/>
    </source>
</evidence>
<dbReference type="Gene3D" id="2.30.30.760">
    <property type="match status" value="1"/>
</dbReference>
<dbReference type="InterPro" id="IPR039246">
    <property type="entry name" value="Flagellar_FlgA"/>
</dbReference>
<keyword evidence="3" id="KW-0969">Cilium</keyword>
<gene>
    <name evidence="3" type="ORF">DL238_05240</name>
</gene>
<dbReference type="PANTHER" id="PTHR36307:SF1">
    <property type="entry name" value="FLAGELLA BASAL BODY P-RING FORMATION PROTEIN FLGA"/>
    <property type="match status" value="1"/>
</dbReference>
<dbReference type="AlphaFoldDB" id="A0A395LNI6"/>